<dbReference type="AlphaFoldDB" id="A0A6B0QTD8"/>
<evidence type="ECO:0000313" key="7">
    <source>
        <dbReference type="EMBL" id="MXQ79921.1"/>
    </source>
</evidence>
<proteinExistence type="predicted"/>
<evidence type="ECO:0000256" key="5">
    <source>
        <dbReference type="ARBA" id="ARBA00023136"/>
    </source>
</evidence>
<evidence type="ECO:0000256" key="2">
    <source>
        <dbReference type="ARBA" id="ARBA00022692"/>
    </source>
</evidence>
<feature type="transmembrane region" description="Helical" evidence="6">
    <location>
        <begin position="289"/>
        <end position="309"/>
    </location>
</feature>
<dbReference type="SUPFAM" id="SSF56436">
    <property type="entry name" value="C-type lectin-like"/>
    <property type="match status" value="1"/>
</dbReference>
<comment type="caution">
    <text evidence="7">The sequence shown here is derived from an EMBL/GenBank/DDBJ whole genome shotgun (WGS) entry which is preliminary data.</text>
</comment>
<dbReference type="PANTHER" id="PTHR22800">
    <property type="entry name" value="C-TYPE LECTIN PROTEINS"/>
    <property type="match status" value="1"/>
</dbReference>
<comment type="subcellular location">
    <subcellularLocation>
        <location evidence="1">Membrane</location>
        <topology evidence="1">Single-pass type II membrane protein</topology>
    </subcellularLocation>
</comment>
<evidence type="ECO:0000256" key="4">
    <source>
        <dbReference type="ARBA" id="ARBA00022989"/>
    </source>
</evidence>
<protein>
    <recommendedName>
        <fullName evidence="9">C-type lectin domain-containing protein</fullName>
    </recommendedName>
</protein>
<keyword evidence="3" id="KW-0735">Signal-anchor</keyword>
<dbReference type="InterPro" id="IPR016186">
    <property type="entry name" value="C-type_lectin-like/link_sf"/>
</dbReference>
<name>A0A6B0QTD8_9CETA</name>
<evidence type="ECO:0000256" key="3">
    <source>
        <dbReference type="ARBA" id="ARBA00022968"/>
    </source>
</evidence>
<keyword evidence="2 6" id="KW-0812">Transmembrane</keyword>
<keyword evidence="8" id="KW-1185">Reference proteome</keyword>
<reference evidence="7" key="1">
    <citation type="submission" date="2019-10" db="EMBL/GenBank/DDBJ databases">
        <title>The sequence and de novo assembly of the wild yak genome.</title>
        <authorList>
            <person name="Liu Y."/>
        </authorList>
    </citation>
    <scope>NUCLEOTIDE SEQUENCE [LARGE SCALE GENOMIC DNA]</scope>
    <source>
        <strain evidence="7">WY2019</strain>
    </source>
</reference>
<dbReference type="GO" id="GO:0002223">
    <property type="term" value="P:stimulatory C-type lectin receptor signaling pathway"/>
    <property type="evidence" value="ECO:0007669"/>
    <property type="project" value="TreeGrafter"/>
</dbReference>
<dbReference type="Proteomes" id="UP000322234">
    <property type="component" value="Unassembled WGS sequence"/>
</dbReference>
<keyword evidence="4 6" id="KW-1133">Transmembrane helix</keyword>
<sequence length="327" mass="36746">MNNQGVIYAELKGVKNSKRQRIKPKGSKGSISIAPQELTYAELNLQNASQNLQGNEENYHFKGSPSPPEKLIAGILGIICLVLMSTVVTMIIITPSTLKQEQNNSSRITRLQKGLPSPQEEIVAVILGIICFVLTYTLVRVITFIPSALIQEQNNSSRITRLQKEDHCGRFPKDWFTYSNNCYYIIFEEKTWNGSLTACASRNSTLLYLDNEEELSFVKAVVIRGCGKMAQLANYKMSESHTYASERVKSCASRQWQKRTCTLTTSQRGENPSPFVLARSIAIAMGIRFIGMLIICSAMIITCASIINATQIHIKYFYMEENNIVLY</sequence>
<feature type="transmembrane region" description="Helical" evidence="6">
    <location>
        <begin position="71"/>
        <end position="93"/>
    </location>
</feature>
<gene>
    <name evidence="7" type="ORF">E5288_WYG013536</name>
</gene>
<dbReference type="GO" id="GO:0045954">
    <property type="term" value="P:positive regulation of natural killer cell mediated cytotoxicity"/>
    <property type="evidence" value="ECO:0007669"/>
    <property type="project" value="TreeGrafter"/>
</dbReference>
<keyword evidence="5 6" id="KW-0472">Membrane</keyword>
<organism evidence="7 8">
    <name type="scientific">Bos mutus</name>
    <name type="common">wild yak</name>
    <dbReference type="NCBI Taxonomy" id="72004"/>
    <lineage>
        <taxon>Eukaryota</taxon>
        <taxon>Metazoa</taxon>
        <taxon>Chordata</taxon>
        <taxon>Craniata</taxon>
        <taxon>Vertebrata</taxon>
        <taxon>Euteleostomi</taxon>
        <taxon>Mammalia</taxon>
        <taxon>Eutheria</taxon>
        <taxon>Laurasiatheria</taxon>
        <taxon>Artiodactyla</taxon>
        <taxon>Ruminantia</taxon>
        <taxon>Pecora</taxon>
        <taxon>Bovidae</taxon>
        <taxon>Bovinae</taxon>
        <taxon>Bos</taxon>
    </lineage>
</organism>
<feature type="transmembrane region" description="Helical" evidence="6">
    <location>
        <begin position="122"/>
        <end position="150"/>
    </location>
</feature>
<evidence type="ECO:0008006" key="9">
    <source>
        <dbReference type="Google" id="ProtNLM"/>
    </source>
</evidence>
<dbReference type="Gene3D" id="1.10.287.770">
    <property type="entry name" value="YojJ-like"/>
    <property type="match status" value="1"/>
</dbReference>
<evidence type="ECO:0000256" key="1">
    <source>
        <dbReference type="ARBA" id="ARBA00004606"/>
    </source>
</evidence>
<dbReference type="PANTHER" id="PTHR22800:SF242">
    <property type="entry name" value="NKG2-A_NKG2-B TYPE II INTEGRAL MEMBRANE PROTEIN"/>
    <property type="match status" value="1"/>
</dbReference>
<dbReference type="InterPro" id="IPR050919">
    <property type="entry name" value="NKG2/CD94_NK_receptors"/>
</dbReference>
<accession>A0A6B0QTD8</accession>
<dbReference type="GO" id="GO:0016020">
    <property type="term" value="C:membrane"/>
    <property type="evidence" value="ECO:0007669"/>
    <property type="project" value="UniProtKB-SubCell"/>
</dbReference>
<dbReference type="Gene3D" id="3.10.100.10">
    <property type="entry name" value="Mannose-Binding Protein A, subunit A"/>
    <property type="match status" value="1"/>
</dbReference>
<evidence type="ECO:0000256" key="6">
    <source>
        <dbReference type="SAM" id="Phobius"/>
    </source>
</evidence>
<dbReference type="EMBL" id="VBQZ03000003">
    <property type="protein sequence ID" value="MXQ79921.1"/>
    <property type="molecule type" value="Genomic_DNA"/>
</dbReference>
<evidence type="ECO:0000313" key="8">
    <source>
        <dbReference type="Proteomes" id="UP000322234"/>
    </source>
</evidence>
<dbReference type="InterPro" id="IPR016187">
    <property type="entry name" value="CTDL_fold"/>
</dbReference>